<dbReference type="SMART" id="SM00248">
    <property type="entry name" value="ANK"/>
    <property type="match status" value="25"/>
</dbReference>
<dbReference type="PANTHER" id="PTHR24198:SF192">
    <property type="entry name" value="SERINE_THREONINE-PROTEIN PHOSPHATASE 6 REGULATORY ANKYRIN REPEAT SUBUNIT A"/>
    <property type="match status" value="1"/>
</dbReference>
<feature type="region of interest" description="Disordered" evidence="4">
    <location>
        <begin position="954"/>
        <end position="993"/>
    </location>
</feature>
<evidence type="ECO:0000256" key="1">
    <source>
        <dbReference type="ARBA" id="ARBA00022737"/>
    </source>
</evidence>
<dbReference type="SUPFAM" id="SSF48403">
    <property type="entry name" value="Ankyrin repeat"/>
    <property type="match status" value="3"/>
</dbReference>
<proteinExistence type="evidence at transcript level"/>
<dbReference type="Pfam" id="PF13637">
    <property type="entry name" value="Ank_4"/>
    <property type="match status" value="1"/>
</dbReference>
<evidence type="ECO:0000313" key="5">
    <source>
        <dbReference type="EMBL" id="CAB3221774.1"/>
    </source>
</evidence>
<gene>
    <name evidence="5" type="primary">Ankrd28</name>
</gene>
<dbReference type="PROSITE" id="PS50297">
    <property type="entry name" value="ANK_REP_REGION"/>
    <property type="match status" value="15"/>
</dbReference>
<feature type="repeat" description="ANK" evidence="3">
    <location>
        <begin position="665"/>
        <end position="697"/>
    </location>
</feature>
<dbReference type="PROSITE" id="PS50088">
    <property type="entry name" value="ANK_REPEAT"/>
    <property type="match status" value="15"/>
</dbReference>
<feature type="repeat" description="ANK" evidence="3">
    <location>
        <begin position="201"/>
        <end position="233"/>
    </location>
</feature>
<feature type="repeat" description="ANK" evidence="3">
    <location>
        <begin position="167"/>
        <end position="200"/>
    </location>
</feature>
<organism evidence="5">
    <name type="scientific">Phallusia mammillata</name>
    <dbReference type="NCBI Taxonomy" id="59560"/>
    <lineage>
        <taxon>Eukaryota</taxon>
        <taxon>Metazoa</taxon>
        <taxon>Chordata</taxon>
        <taxon>Tunicata</taxon>
        <taxon>Ascidiacea</taxon>
        <taxon>Phlebobranchia</taxon>
        <taxon>Ascidiidae</taxon>
        <taxon>Phallusia</taxon>
    </lineage>
</organism>
<evidence type="ECO:0000256" key="4">
    <source>
        <dbReference type="SAM" id="MobiDB-lite"/>
    </source>
</evidence>
<keyword evidence="2 3" id="KW-0040">ANK repeat</keyword>
<feature type="repeat" description="ANK" evidence="3">
    <location>
        <begin position="134"/>
        <end position="166"/>
    </location>
</feature>
<feature type="repeat" description="ANK" evidence="3">
    <location>
        <begin position="234"/>
        <end position="266"/>
    </location>
</feature>
<feature type="repeat" description="ANK" evidence="3">
    <location>
        <begin position="67"/>
        <end position="99"/>
    </location>
</feature>
<accession>A0A6F9D728</accession>
<feature type="repeat" description="ANK" evidence="3">
    <location>
        <begin position="765"/>
        <end position="797"/>
    </location>
</feature>
<feature type="repeat" description="ANK" evidence="3">
    <location>
        <begin position="798"/>
        <end position="830"/>
    </location>
</feature>
<dbReference type="Pfam" id="PF00023">
    <property type="entry name" value="Ank"/>
    <property type="match status" value="2"/>
</dbReference>
<dbReference type="PRINTS" id="PR01415">
    <property type="entry name" value="ANKYRIN"/>
</dbReference>
<feature type="repeat" description="ANK" evidence="3">
    <location>
        <begin position="490"/>
        <end position="522"/>
    </location>
</feature>
<feature type="region of interest" description="Disordered" evidence="4">
    <location>
        <begin position="626"/>
        <end position="658"/>
    </location>
</feature>
<dbReference type="Gene3D" id="1.25.40.20">
    <property type="entry name" value="Ankyrin repeat-containing domain"/>
    <property type="match status" value="10"/>
</dbReference>
<evidence type="ECO:0000256" key="2">
    <source>
        <dbReference type="ARBA" id="ARBA00023043"/>
    </source>
</evidence>
<feature type="repeat" description="ANK" evidence="3">
    <location>
        <begin position="101"/>
        <end position="133"/>
    </location>
</feature>
<dbReference type="Pfam" id="PF12796">
    <property type="entry name" value="Ank_2"/>
    <property type="match status" value="8"/>
</dbReference>
<keyword evidence="1" id="KW-0677">Repeat</keyword>
<sequence>MWQSPLHVAAANDAVACAEMLIPQLSNLNFSDRAGRQALHHAAFNGHLNVVNLLIKHGANIHAYDRQERRAIHWAAYMGHTEIIKVLVSHGAEIHCKDKRCGDTPMHAAAAAGQTTAVKMLLDLGFDINTQNNQKCTPLHLACFNGQDVVVHELLQAGADPNISNDQGCNSLHHAAASTHGALCLELLVNSGANVNVQNKDGKTPLHMTAVHGRFTRSQALLQGGARADILDFHGNSSLHVAAKHGHELLVSTLLEAGADPSKHGSKGRLAIHLAALKGHVNSCRKLISAHASEESGLTPSDVIAISDEDGRNCLHHDACGGSLECLDVFLSYVSNTNVLMQPDKCGRIPLHYALSAARRECARRLVGSMTRSEDLEQNLNLADNDGRTLLHHAAASDANGGCVELLVERGVDVLTCDSAGFTPLHFAAASGHETVVRMIVEADTSILKSTHSTDVTVPSPLHLASYHGHVGVVLYLAELLLNLDIPDSDGRTPLELAAFQGNAECMRALQMQGACVTQRNTISKRTALHAAASNGHISCMQLLIEGAMLDQSVDNNGIGKFVNGRDIDKCTPLMHCVTNGHLTGVDFLMARSALMWPVDRFGCNAIHRAAAVGREDILRNLIHHTQQQQRPGRARFSNMTDSTASSSGTFAGNVGDPISARTHDGRTALHFAAIRGNLSMLENLLQITNTVNAIDRYGYTPLHYACFEGQEPCVDAILLHDSFLKFEGSPSTPLHCAVYNDNEACAERLLETLGNDVINLKDKGGRTPLHTCIMNDYTDSAHFLLSHSADVDATDNQGHSPLMLAASLGHDNSVEMLITFKADCALVDEGNNNALHLACENENEQCALLLIDNIDVTVINAQNNAGRTPLHIAARKGLVSVTMKLLEKGSSVDATDNDGLNPALACAPNNNVADCLDMIVIVMMKYVSSSVDGNRNSLDMSSVRASLESCRRSQGSLPSYKINCKPSDQTSAEPEVVKENENTQEDSDSETY</sequence>
<dbReference type="InterPro" id="IPR036770">
    <property type="entry name" value="Ankyrin_rpt-contain_sf"/>
</dbReference>
<feature type="repeat" description="ANK" evidence="3">
    <location>
        <begin position="524"/>
        <end position="546"/>
    </location>
</feature>
<dbReference type="AlphaFoldDB" id="A0A6F9D728"/>
<feature type="repeat" description="ANK" evidence="3">
    <location>
        <begin position="420"/>
        <end position="452"/>
    </location>
</feature>
<feature type="compositionally biased region" description="Acidic residues" evidence="4">
    <location>
        <begin position="983"/>
        <end position="993"/>
    </location>
</feature>
<feature type="repeat" description="ANK" evidence="3">
    <location>
        <begin position="34"/>
        <end position="66"/>
    </location>
</feature>
<dbReference type="PANTHER" id="PTHR24198">
    <property type="entry name" value="ANKYRIN REPEAT AND PROTEIN KINASE DOMAIN-CONTAINING PROTEIN"/>
    <property type="match status" value="1"/>
</dbReference>
<evidence type="ECO:0000256" key="3">
    <source>
        <dbReference type="PROSITE-ProRule" id="PRU00023"/>
    </source>
</evidence>
<dbReference type="EMBL" id="LR782926">
    <property type="protein sequence ID" value="CAB3221774.1"/>
    <property type="molecule type" value="mRNA"/>
</dbReference>
<feature type="repeat" description="ANK" evidence="3">
    <location>
        <begin position="386"/>
        <end position="419"/>
    </location>
</feature>
<dbReference type="InterPro" id="IPR002110">
    <property type="entry name" value="Ankyrin_rpt"/>
</dbReference>
<feature type="repeat" description="ANK" evidence="3">
    <location>
        <begin position="866"/>
        <end position="898"/>
    </location>
</feature>
<protein>
    <submittedName>
        <fullName evidence="5">Zinc finger protein LOC723799</fullName>
    </submittedName>
</protein>
<name>A0A6F9D728_9ASCI</name>
<reference evidence="5" key="1">
    <citation type="submission" date="2020-04" db="EMBL/GenBank/DDBJ databases">
        <authorList>
            <person name="Neveu A P."/>
        </authorList>
    </citation>
    <scope>NUCLEOTIDE SEQUENCE</scope>
    <source>
        <tissue evidence="5">Whole embryo</tissue>
    </source>
</reference>
<feature type="compositionally biased region" description="Polar residues" evidence="4">
    <location>
        <begin position="638"/>
        <end position="651"/>
    </location>
</feature>